<keyword evidence="1" id="KW-1133">Transmembrane helix</keyword>
<feature type="transmembrane region" description="Helical" evidence="1">
    <location>
        <begin position="6"/>
        <end position="28"/>
    </location>
</feature>
<keyword evidence="3" id="KW-0496">Mitochondrion</keyword>
<dbReference type="AlphaFoldDB" id="A0A131ZSC9"/>
<reference evidence="2" key="2">
    <citation type="submission" date="2017-05" db="EMBL/GenBank/DDBJ databases">
        <title>Mitochondrial genome sequencing reveals potential origins of the scabies mite Sarcoptes scabiei infesting two iconic Australian marsupials.</title>
        <authorList>
            <person name="Fraser T.A."/>
            <person name="Shao R."/>
            <person name="Fountain-Jones N."/>
            <person name="Charleston M."/>
            <person name="Martin A."/>
            <person name="Holme R."/>
            <person name="Carver S."/>
            <person name="Polkinghorne A."/>
        </authorList>
    </citation>
    <scope>NUCLEOTIDE SEQUENCE</scope>
    <source>
        <strain evidence="2">W2</strain>
    </source>
</reference>
<evidence type="ECO:0000313" key="4">
    <source>
        <dbReference type="Proteomes" id="UP000616769"/>
    </source>
</evidence>
<gene>
    <name evidence="3" type="primary">atp8</name>
    <name evidence="2" type="synonym">ATP8</name>
    <name evidence="3" type="ORF">QR98_0000240</name>
</gene>
<dbReference type="EMBL" id="MF083739">
    <property type="protein sequence ID" value="AST11119.1"/>
    <property type="molecule type" value="Genomic_DNA"/>
</dbReference>
<keyword evidence="1" id="KW-0812">Transmembrane</keyword>
<evidence type="ECO:0000256" key="1">
    <source>
        <dbReference type="SAM" id="Phobius"/>
    </source>
</evidence>
<name>A0A131ZSC9_SARSC</name>
<evidence type="ECO:0000313" key="2">
    <source>
        <dbReference type="EMBL" id="AST11119.1"/>
    </source>
</evidence>
<dbReference type="Proteomes" id="UP000616769">
    <property type="component" value="Unassembled WGS sequence"/>
</dbReference>
<proteinExistence type="predicted"/>
<reference evidence="3 4" key="1">
    <citation type="journal article" date="2015" name="Parasit. Vectors">
        <title>Draft genome of the scabies mite.</title>
        <authorList>
            <person name="Rider S.D.Jr."/>
            <person name="Morgan M.S."/>
            <person name="Arlian L.G."/>
        </authorList>
    </citation>
    <scope>NUCLEOTIDE SEQUENCE [LARGE SCALE GENOMIC DNA]</scope>
    <source>
        <strain evidence="3">Arlian Lab</strain>
    </source>
</reference>
<organism evidence="3 4">
    <name type="scientific">Sarcoptes scabiei</name>
    <name type="common">Itch mite</name>
    <name type="synonym">Acarus scabiei</name>
    <dbReference type="NCBI Taxonomy" id="52283"/>
    <lineage>
        <taxon>Eukaryota</taxon>
        <taxon>Metazoa</taxon>
        <taxon>Ecdysozoa</taxon>
        <taxon>Arthropoda</taxon>
        <taxon>Chelicerata</taxon>
        <taxon>Arachnida</taxon>
        <taxon>Acari</taxon>
        <taxon>Acariformes</taxon>
        <taxon>Sarcoptiformes</taxon>
        <taxon>Astigmata</taxon>
        <taxon>Psoroptidia</taxon>
        <taxon>Sarcoptoidea</taxon>
        <taxon>Sarcoptidae</taxon>
        <taxon>Sarcoptinae</taxon>
        <taxon>Sarcoptes</taxon>
    </lineage>
</organism>
<geneLocation type="mitochondrion" evidence="3"/>
<accession>A0A131ZSC9</accession>
<dbReference type="EMBL" id="JXLN01000001">
    <property type="protein sequence ID" value="KPL93355.1"/>
    <property type="molecule type" value="Genomic_DNA"/>
</dbReference>
<sequence length="52" mass="6333">MLPQMFPLPWIFFLVVITFSLLMLSLCFNNIYKSKEMKIFVKMKKTNMNLLW</sequence>
<protein>
    <submittedName>
        <fullName evidence="3">ATP synthase F0 subunit 8</fullName>
    </submittedName>
</protein>
<evidence type="ECO:0000313" key="3">
    <source>
        <dbReference type="EMBL" id="KPL93355.1"/>
    </source>
</evidence>
<keyword evidence="1" id="KW-0472">Membrane</keyword>
<dbReference type="VEuPathDB" id="VectorBase:SSCA000003"/>